<feature type="region of interest" description="Disordered" evidence="1">
    <location>
        <begin position="67"/>
        <end position="106"/>
    </location>
</feature>
<keyword evidence="4" id="KW-1185">Reference proteome</keyword>
<gene>
    <name evidence="3" type="ORF">KIN20_000665</name>
</gene>
<evidence type="ECO:0000313" key="3">
    <source>
        <dbReference type="EMBL" id="KAJ1346002.1"/>
    </source>
</evidence>
<organism evidence="3 4">
    <name type="scientific">Parelaphostrongylus tenuis</name>
    <name type="common">Meningeal worm</name>
    <dbReference type="NCBI Taxonomy" id="148309"/>
    <lineage>
        <taxon>Eukaryota</taxon>
        <taxon>Metazoa</taxon>
        <taxon>Ecdysozoa</taxon>
        <taxon>Nematoda</taxon>
        <taxon>Chromadorea</taxon>
        <taxon>Rhabditida</taxon>
        <taxon>Rhabditina</taxon>
        <taxon>Rhabditomorpha</taxon>
        <taxon>Strongyloidea</taxon>
        <taxon>Metastrongylidae</taxon>
        <taxon>Parelaphostrongylus</taxon>
    </lineage>
</organism>
<dbReference type="GO" id="GO:0006355">
    <property type="term" value="P:regulation of DNA-templated transcription"/>
    <property type="evidence" value="ECO:0007669"/>
    <property type="project" value="TreeGrafter"/>
</dbReference>
<name>A0AAD5QBZ6_PARTN</name>
<reference evidence="3" key="1">
    <citation type="submission" date="2021-06" db="EMBL/GenBank/DDBJ databases">
        <title>Parelaphostrongylus tenuis whole genome reference sequence.</title>
        <authorList>
            <person name="Garwood T.J."/>
            <person name="Larsen P.A."/>
            <person name="Fountain-Jones N.M."/>
            <person name="Garbe J.R."/>
            <person name="Macchietto M.G."/>
            <person name="Kania S.A."/>
            <person name="Gerhold R.W."/>
            <person name="Richards J.E."/>
            <person name="Wolf T.M."/>
        </authorList>
    </citation>
    <scope>NUCLEOTIDE SEQUENCE</scope>
    <source>
        <strain evidence="3">MNPRO001-30</strain>
        <tissue evidence="3">Meninges</tissue>
    </source>
</reference>
<dbReference type="GO" id="GO:0000785">
    <property type="term" value="C:chromatin"/>
    <property type="evidence" value="ECO:0007669"/>
    <property type="project" value="TreeGrafter"/>
</dbReference>
<evidence type="ECO:0000256" key="1">
    <source>
        <dbReference type="SAM" id="MobiDB-lite"/>
    </source>
</evidence>
<protein>
    <recommendedName>
        <fullName evidence="2">NET domain-containing protein</fullName>
    </recommendedName>
</protein>
<sequence length="179" mass="19719">MSYMEQLLLAEHLQLLNDDHMGTVVDIILKHNGLTIPDDENHSISIAFRDLKPITLREIATYVDSVLSSSPTSGNDDSKTKNGKTKSDGARRKTQPTRKRTDIDIEARKRELMGGIRRLGGTGATKPIKKHAPYTDKYAQLKRFYAQNESTAASSSTTSASCQFSSSSDTVVSEDSVKI</sequence>
<accession>A0AAD5QBZ6</accession>
<comment type="caution">
    <text evidence="3">The sequence shown here is derived from an EMBL/GenBank/DDBJ whole genome shotgun (WGS) entry which is preliminary data.</text>
</comment>
<dbReference type="Pfam" id="PF17035">
    <property type="entry name" value="BET"/>
    <property type="match status" value="1"/>
</dbReference>
<dbReference type="PROSITE" id="PS51525">
    <property type="entry name" value="NET"/>
    <property type="match status" value="1"/>
</dbReference>
<dbReference type="GO" id="GO:0006338">
    <property type="term" value="P:chromatin remodeling"/>
    <property type="evidence" value="ECO:0007669"/>
    <property type="project" value="TreeGrafter"/>
</dbReference>
<feature type="domain" description="NET" evidence="2">
    <location>
        <begin position="1"/>
        <end position="74"/>
    </location>
</feature>
<dbReference type="AlphaFoldDB" id="A0AAD5QBZ6"/>
<feature type="region of interest" description="Disordered" evidence="1">
    <location>
        <begin position="149"/>
        <end position="179"/>
    </location>
</feature>
<proteinExistence type="predicted"/>
<feature type="compositionally biased region" description="Basic and acidic residues" evidence="1">
    <location>
        <begin position="76"/>
        <end position="91"/>
    </location>
</feature>
<dbReference type="PANTHER" id="PTHR22880">
    <property type="entry name" value="FALZ-RELATED BROMODOMAIN-CONTAINING PROTEINS"/>
    <property type="match status" value="1"/>
</dbReference>
<dbReference type="InterPro" id="IPR038336">
    <property type="entry name" value="NET_sf"/>
</dbReference>
<dbReference type="PANTHER" id="PTHR22880:SF225">
    <property type="entry name" value="BROMODOMAIN-CONTAINING PROTEIN BET-1-RELATED"/>
    <property type="match status" value="1"/>
</dbReference>
<dbReference type="Gene3D" id="1.20.1270.220">
    <property type="match status" value="1"/>
</dbReference>
<dbReference type="InterPro" id="IPR050935">
    <property type="entry name" value="Bromo_chromatin_reader"/>
</dbReference>
<dbReference type="Proteomes" id="UP001196413">
    <property type="component" value="Unassembled WGS sequence"/>
</dbReference>
<feature type="compositionally biased region" description="Low complexity" evidence="1">
    <location>
        <begin position="150"/>
        <end position="179"/>
    </location>
</feature>
<dbReference type="GO" id="GO:0005634">
    <property type="term" value="C:nucleus"/>
    <property type="evidence" value="ECO:0007669"/>
    <property type="project" value="TreeGrafter"/>
</dbReference>
<evidence type="ECO:0000313" key="4">
    <source>
        <dbReference type="Proteomes" id="UP001196413"/>
    </source>
</evidence>
<evidence type="ECO:0000259" key="2">
    <source>
        <dbReference type="PROSITE" id="PS51525"/>
    </source>
</evidence>
<dbReference type="InterPro" id="IPR027353">
    <property type="entry name" value="NET_dom"/>
</dbReference>
<dbReference type="EMBL" id="JAHQIW010000096">
    <property type="protein sequence ID" value="KAJ1346002.1"/>
    <property type="molecule type" value="Genomic_DNA"/>
</dbReference>